<feature type="domain" description="DZIP3-like HEPN" evidence="1">
    <location>
        <begin position="50"/>
        <end position="158"/>
    </location>
</feature>
<organism evidence="2 3">
    <name type="scientific">Magallana gigas</name>
    <name type="common">Pacific oyster</name>
    <name type="synonym">Crassostrea gigas</name>
    <dbReference type="NCBI Taxonomy" id="29159"/>
    <lineage>
        <taxon>Eukaryota</taxon>
        <taxon>Metazoa</taxon>
        <taxon>Spiralia</taxon>
        <taxon>Lophotrochozoa</taxon>
        <taxon>Mollusca</taxon>
        <taxon>Bivalvia</taxon>
        <taxon>Autobranchia</taxon>
        <taxon>Pteriomorphia</taxon>
        <taxon>Ostreida</taxon>
        <taxon>Ostreoidea</taxon>
        <taxon>Ostreidae</taxon>
        <taxon>Magallana</taxon>
    </lineage>
</organism>
<accession>A0A8W8MHL3</accession>
<reference evidence="2" key="1">
    <citation type="submission" date="2022-08" db="UniProtKB">
        <authorList>
            <consortium name="EnsemblMetazoa"/>
        </authorList>
    </citation>
    <scope>IDENTIFICATION</scope>
    <source>
        <strain evidence="2">05x7-T-G4-1.051#20</strain>
    </source>
</reference>
<dbReference type="Proteomes" id="UP000005408">
    <property type="component" value="Unassembled WGS sequence"/>
</dbReference>
<protein>
    <recommendedName>
        <fullName evidence="1">DZIP3-like HEPN domain-containing protein</fullName>
    </recommendedName>
</protein>
<name>A0A8W8MHL3_MAGGI</name>
<evidence type="ECO:0000313" key="3">
    <source>
        <dbReference type="Proteomes" id="UP000005408"/>
    </source>
</evidence>
<sequence length="556" mass="64147">MASPVLSKVEQNFIRFVKICTDVLKLPLVDILASEIQPADLYNKIQHSPSLLNGINKLDPRQQSICFLKPTAIPDYKQFDVTLLYKLIRNLCFSLKPTKGWGKDPVDADIQIGDDIERLRIFRNNNVHHSSSEISDSDFETISKKLKSILQRIQNHMASKGYNVNYEDNMINIKQLDLGDEPIQKYKMEYLLECALERLKPADGIFINPEHLKVWSVTWQKILGLTHNQINLCTEKYCGSTVKKLVIQSVCKKDEGLYQAILSRNSKGRNISVSSNTIFLHAIEEHFPEEKTRRLKDFIRNSHIVKDMTPFAQTVSARDCLEILCDQKLFTPRDVVFIQYLLKNTECMELFEKCVSYAEAHGALCFYQKLPAPPLPTRNFIQKTIQPLDSATKVTHSDSDIKKVAICSKDGKFDLRERMTTPTLHEKSRTFHQSFFYDTKAHIEEINRTGNIYIEVPFHMKQGFSRDSSLMMRATTVDTVCAIVRCHSKDIIGNYYDDSNNSVNVIIEDIFLKYLLSLTNEDKDKLRKLEIEYFIVDFITVFLENPKGKPCYIIDN</sequence>
<dbReference type="InterPro" id="IPR041249">
    <property type="entry name" value="HEPN_DZIP3"/>
</dbReference>
<dbReference type="Pfam" id="PF18738">
    <property type="entry name" value="HEPN_DZIP3"/>
    <property type="match status" value="1"/>
</dbReference>
<evidence type="ECO:0000313" key="2">
    <source>
        <dbReference type="EnsemblMetazoa" id="G33073.1:cds"/>
    </source>
</evidence>
<evidence type="ECO:0000259" key="1">
    <source>
        <dbReference type="Pfam" id="PF18738"/>
    </source>
</evidence>
<proteinExistence type="predicted"/>
<dbReference type="EnsemblMetazoa" id="G33073.1">
    <property type="protein sequence ID" value="G33073.1:cds"/>
    <property type="gene ID" value="G33073"/>
</dbReference>
<dbReference type="AlphaFoldDB" id="A0A8W8MHL3"/>
<keyword evidence="3" id="KW-1185">Reference proteome</keyword>